<dbReference type="AlphaFoldDB" id="A0A5C0SE26"/>
<dbReference type="EMBL" id="CP042243">
    <property type="protein sequence ID" value="QEK12845.1"/>
    <property type="molecule type" value="Genomic_DNA"/>
</dbReference>
<dbReference type="GO" id="GO:0005975">
    <property type="term" value="P:carbohydrate metabolic process"/>
    <property type="evidence" value="ECO:0007669"/>
    <property type="project" value="InterPro"/>
</dbReference>
<dbReference type="Proteomes" id="UP000324646">
    <property type="component" value="Chromosome"/>
</dbReference>
<dbReference type="SUPFAM" id="SSF48208">
    <property type="entry name" value="Six-hairpin glycosidases"/>
    <property type="match status" value="1"/>
</dbReference>
<dbReference type="GO" id="GO:0004553">
    <property type="term" value="F:hydrolase activity, hydrolyzing O-glycosyl compounds"/>
    <property type="evidence" value="ECO:0007669"/>
    <property type="project" value="InterPro"/>
</dbReference>
<dbReference type="OrthoDB" id="1779554at2"/>
<protein>
    <submittedName>
        <fullName evidence="4">Glycoside hydrolase</fullName>
    </submittedName>
</protein>
<dbReference type="Gene3D" id="1.50.10.10">
    <property type="match status" value="1"/>
</dbReference>
<dbReference type="InterPro" id="IPR002037">
    <property type="entry name" value="Glyco_hydro_8"/>
</dbReference>
<keyword evidence="5" id="KW-1185">Reference proteome</keyword>
<reference evidence="4 5" key="1">
    <citation type="submission" date="2019-07" db="EMBL/GenBank/DDBJ databases">
        <title>Complete genome of Crassaminicella thermophila SY095.</title>
        <authorList>
            <person name="Li X."/>
        </authorList>
    </citation>
    <scope>NUCLEOTIDE SEQUENCE [LARGE SCALE GENOMIC DNA]</scope>
    <source>
        <strain evidence="4 5">SY095</strain>
    </source>
</reference>
<dbReference type="InterPro" id="IPR008928">
    <property type="entry name" value="6-hairpin_glycosidase_sf"/>
</dbReference>
<evidence type="ECO:0000256" key="2">
    <source>
        <dbReference type="ARBA" id="ARBA00022801"/>
    </source>
</evidence>
<keyword evidence="3" id="KW-0326">Glycosidase</keyword>
<evidence type="ECO:0000313" key="5">
    <source>
        <dbReference type="Proteomes" id="UP000324646"/>
    </source>
</evidence>
<dbReference type="InterPro" id="IPR012341">
    <property type="entry name" value="6hp_glycosidase-like_sf"/>
</dbReference>
<name>A0A5C0SE26_CRATE</name>
<organism evidence="4 5">
    <name type="scientific">Crassaminicella thermophila</name>
    <dbReference type="NCBI Taxonomy" id="2599308"/>
    <lineage>
        <taxon>Bacteria</taxon>
        <taxon>Bacillati</taxon>
        <taxon>Bacillota</taxon>
        <taxon>Clostridia</taxon>
        <taxon>Eubacteriales</taxon>
        <taxon>Clostridiaceae</taxon>
        <taxon>Crassaminicella</taxon>
    </lineage>
</organism>
<keyword evidence="2 4" id="KW-0378">Hydrolase</keyword>
<comment type="similarity">
    <text evidence="1">Belongs to the glycosyl hydrolase 8 (cellulase D) family.</text>
</comment>
<proteinExistence type="inferred from homology"/>
<sequence length="367" mass="43231">MKRIFIIFMIIILFGRFIMLRQPEFYLERNIGYGHEYLEEEKSCLEFIKTKMSSNKGGIYTNYLDTDEIGELAKGYQILSESEGLIMQYYVEKGDKKGFDQHLDLVKNKMMGDEGLIRWRIREENNQISNSSASLDDLRIVRSLIYAYDLWKEEKYYKILKRISKGLLKYSTNKGYLTSYYEFGSKYRAKKIDLCYIDLYTMNLLRNVHRKWEVPYKNGLKIIQGGYISNKLPLYKKSFNIDSKRYSTNENINSIEALLVVLHLSEMNLVKQETIKWIRKQVFGKGIFLEYNIKTGYPICEDESTAVYAITARIAKNIRDEALYKQAMKRMLRLQILDKTSPLYGAFGNIDTYEVFSFDNLQALLAF</sequence>
<dbReference type="KEGG" id="crs:FQB35_11205"/>
<dbReference type="Pfam" id="PF01270">
    <property type="entry name" value="Glyco_hydro_8"/>
    <property type="match status" value="1"/>
</dbReference>
<gene>
    <name evidence="4" type="ORF">FQB35_11205</name>
</gene>
<evidence type="ECO:0000313" key="4">
    <source>
        <dbReference type="EMBL" id="QEK12845.1"/>
    </source>
</evidence>
<evidence type="ECO:0000256" key="3">
    <source>
        <dbReference type="ARBA" id="ARBA00023295"/>
    </source>
</evidence>
<dbReference type="RefSeq" id="WP_148809981.1">
    <property type="nucleotide sequence ID" value="NZ_CP042243.1"/>
</dbReference>
<evidence type="ECO:0000256" key="1">
    <source>
        <dbReference type="ARBA" id="ARBA00009209"/>
    </source>
</evidence>
<accession>A0A5C0SE26</accession>